<keyword evidence="1" id="KW-0472">Membrane</keyword>
<organism evidence="2 3">
    <name type="scientific">Labedella gwakjiensis</name>
    <dbReference type="NCBI Taxonomy" id="390269"/>
    <lineage>
        <taxon>Bacteria</taxon>
        <taxon>Bacillati</taxon>
        <taxon>Actinomycetota</taxon>
        <taxon>Actinomycetes</taxon>
        <taxon>Micrococcales</taxon>
        <taxon>Microbacteriaceae</taxon>
        <taxon>Labedella</taxon>
    </lineage>
</organism>
<evidence type="ECO:0000256" key="1">
    <source>
        <dbReference type="SAM" id="Phobius"/>
    </source>
</evidence>
<comment type="caution">
    <text evidence="2">The sequence shown here is derived from an EMBL/GenBank/DDBJ whole genome shotgun (WGS) entry which is preliminary data.</text>
</comment>
<evidence type="ECO:0000313" key="3">
    <source>
        <dbReference type="Proteomes" id="UP000268291"/>
    </source>
</evidence>
<accession>A0ABY0CD27</accession>
<keyword evidence="1" id="KW-1133">Transmembrane helix</keyword>
<dbReference type="EMBL" id="RZGY01000001">
    <property type="protein sequence ID" value="RUQ87872.1"/>
    <property type="molecule type" value="Genomic_DNA"/>
</dbReference>
<evidence type="ECO:0000313" key="2">
    <source>
        <dbReference type="EMBL" id="RUQ87872.1"/>
    </source>
</evidence>
<sequence length="198" mass="20872">MFVVFIVVGAIVGVSWSWLLAPSAGWIAAAATFSLWAGIVVSRLGADETPLHATREDPTQPVAQALLVLASIASFGAIGLLLFEARSASGDTTLVFAAAALATVTASWLLIQVLFTLRYAALYYRAGGTGIDFNQSEPPRYADFAYLAFTLGMTYQVSDTDLTSSVMRAEVLKHSLLSFVFGVGVLATTINLVTSIAG</sequence>
<dbReference type="Proteomes" id="UP000268291">
    <property type="component" value="Unassembled WGS sequence"/>
</dbReference>
<feature type="transmembrane region" description="Helical" evidence="1">
    <location>
        <begin position="95"/>
        <end position="115"/>
    </location>
</feature>
<feature type="transmembrane region" description="Helical" evidence="1">
    <location>
        <begin position="176"/>
        <end position="197"/>
    </location>
</feature>
<dbReference type="Pfam" id="PF07077">
    <property type="entry name" value="DUF1345"/>
    <property type="match status" value="1"/>
</dbReference>
<name>A0ABY0CD27_9MICO</name>
<keyword evidence="1" id="KW-0812">Transmembrane</keyword>
<proteinExistence type="predicted"/>
<dbReference type="InterPro" id="IPR009781">
    <property type="entry name" value="DUF1345"/>
</dbReference>
<reference evidence="2 3" key="1">
    <citation type="submission" date="2018-12" db="EMBL/GenBank/DDBJ databases">
        <authorList>
            <person name="hu s."/>
            <person name="Xu Y."/>
            <person name="Xu B."/>
            <person name="Li F."/>
        </authorList>
    </citation>
    <scope>NUCLEOTIDE SEQUENCE [LARGE SCALE GENOMIC DNA]</scope>
    <source>
        <strain evidence="2 3">KSW2-17</strain>
    </source>
</reference>
<keyword evidence="3" id="KW-1185">Reference proteome</keyword>
<feature type="transmembrane region" description="Helical" evidence="1">
    <location>
        <begin position="66"/>
        <end position="83"/>
    </location>
</feature>
<gene>
    <name evidence="2" type="ORF">ELQ93_05295</name>
</gene>
<protein>
    <submittedName>
        <fullName evidence="2">DUF1345 domain-containing protein</fullName>
    </submittedName>
</protein>
<feature type="transmembrane region" description="Helical" evidence="1">
    <location>
        <begin position="27"/>
        <end position="46"/>
    </location>
</feature>